<name>A0A073CLJ5_PLAA1</name>
<keyword evidence="4" id="KW-1185">Reference proteome</keyword>
<keyword evidence="1" id="KW-0175">Coiled coil</keyword>
<dbReference type="AlphaFoldDB" id="A0A073CLJ5"/>
<evidence type="ECO:0000313" key="3">
    <source>
        <dbReference type="EMBL" id="KEI69016.1"/>
    </source>
</evidence>
<proteinExistence type="predicted"/>
<keyword evidence="2" id="KW-1133">Transmembrane helix</keyword>
<evidence type="ECO:0000313" key="4">
    <source>
        <dbReference type="Proteomes" id="UP000027395"/>
    </source>
</evidence>
<dbReference type="PATRIC" id="fig|388467.6.peg.4280"/>
<keyword evidence="2" id="KW-0472">Membrane</keyword>
<dbReference type="STRING" id="388467.A19Y_4342"/>
<dbReference type="EMBL" id="CM002803">
    <property type="protein sequence ID" value="KEI69016.1"/>
    <property type="molecule type" value="Genomic_DNA"/>
</dbReference>
<dbReference type="HOGENOM" id="CLU_1337028_0_0_3"/>
<evidence type="ECO:0000256" key="2">
    <source>
        <dbReference type="SAM" id="Phobius"/>
    </source>
</evidence>
<keyword evidence="2" id="KW-0812">Transmembrane</keyword>
<reference evidence="3 4" key="1">
    <citation type="journal article" date="2014" name="Appl. Environ. Microbiol.">
        <title>Elucidation of insertion elements encoded on plasmids and in vitro construction of shuttle vectors from the toxic cyanobacterium Planktothrix.</title>
        <authorList>
            <person name="Christiansen G."/>
            <person name="Goesmann A."/>
            <person name="Kurmayer R."/>
        </authorList>
    </citation>
    <scope>NUCLEOTIDE SEQUENCE [LARGE SCALE GENOMIC DNA]</scope>
    <source>
        <strain evidence="3 4">NIVA-CYA 126/8</strain>
    </source>
</reference>
<evidence type="ECO:0000256" key="1">
    <source>
        <dbReference type="SAM" id="Coils"/>
    </source>
</evidence>
<organism evidence="3 4">
    <name type="scientific">Planktothrix agardhii (strain NIVA-CYA 126/8)</name>
    <dbReference type="NCBI Taxonomy" id="388467"/>
    <lineage>
        <taxon>Bacteria</taxon>
        <taxon>Bacillati</taxon>
        <taxon>Cyanobacteriota</taxon>
        <taxon>Cyanophyceae</taxon>
        <taxon>Oscillatoriophycideae</taxon>
        <taxon>Oscillatoriales</taxon>
        <taxon>Microcoleaceae</taxon>
        <taxon>Planktothrix</taxon>
    </lineage>
</organism>
<dbReference type="Proteomes" id="UP000027395">
    <property type="component" value="Chromosome"/>
</dbReference>
<feature type="transmembrane region" description="Helical" evidence="2">
    <location>
        <begin position="7"/>
        <end position="26"/>
    </location>
</feature>
<dbReference type="eggNOG" id="ENOG5032S5Q">
    <property type="taxonomic scope" value="Bacteria"/>
</dbReference>
<dbReference type="GeneID" id="77290380"/>
<gene>
    <name evidence="3" type="ORF">A19Y_4342</name>
</gene>
<sequence>MFNKKQWPELVELIFIIAAIIGSFGLLTGQPITYAAITGAFALGLNWLNRQLLAQQIRKNSATNKSLTQQHQADLDQLMDQLQRTISTLNISSGLAINPNPQLAQELQSLMAVIQNLLERQNLLEKTLSMMQSELEIVVQAFQKRPELDQMNSLTHVIVDLQQFINQLPQWGNLQQHQMNELHQKVEQSLEKLSTEIDNIPNQIEQEVKRQVNL</sequence>
<accession>A0A073CLJ5</accession>
<dbReference type="RefSeq" id="WP_052369694.1">
    <property type="nucleotide sequence ID" value="NZ_CM002803.1"/>
</dbReference>
<protein>
    <submittedName>
        <fullName evidence="3">Uncharacterized protein</fullName>
    </submittedName>
</protein>
<feature type="coiled-coil region" evidence="1">
    <location>
        <begin position="100"/>
        <end position="134"/>
    </location>
</feature>